<dbReference type="EMBL" id="QZWG01000017">
    <property type="protein sequence ID" value="RZB57907.1"/>
    <property type="molecule type" value="Genomic_DNA"/>
</dbReference>
<sequence length="61" mass="7089">MSNPINLGSRYPILGLWGYVGDSASTSDTTKIDHIRDMINWGKIERPRLWLVWHDYGNQSR</sequence>
<reference evidence="1 2" key="1">
    <citation type="submission" date="2018-09" db="EMBL/GenBank/DDBJ databases">
        <title>A high-quality reference genome of wild soybean provides a powerful tool to mine soybean genomes.</title>
        <authorList>
            <person name="Xie M."/>
            <person name="Chung C.Y.L."/>
            <person name="Li M.-W."/>
            <person name="Wong F.-L."/>
            <person name="Chan T.-F."/>
            <person name="Lam H.-M."/>
        </authorList>
    </citation>
    <scope>NUCLEOTIDE SEQUENCE [LARGE SCALE GENOMIC DNA]</scope>
    <source>
        <strain evidence="2">cv. W05</strain>
        <tissue evidence="1">Hypocotyl of etiolated seedlings</tissue>
    </source>
</reference>
<keyword evidence="2" id="KW-1185">Reference proteome</keyword>
<protein>
    <submittedName>
        <fullName evidence="1">Uncharacterized protein</fullName>
    </submittedName>
</protein>
<gene>
    <name evidence="1" type="ORF">D0Y65_046526</name>
</gene>
<evidence type="ECO:0000313" key="1">
    <source>
        <dbReference type="EMBL" id="RZB57907.1"/>
    </source>
</evidence>
<accession>A0A445G9P1</accession>
<dbReference type="AlphaFoldDB" id="A0A445G9P1"/>
<comment type="caution">
    <text evidence="1">The sequence shown here is derived from an EMBL/GenBank/DDBJ whole genome shotgun (WGS) entry which is preliminary data.</text>
</comment>
<organism evidence="1 2">
    <name type="scientific">Glycine soja</name>
    <name type="common">Wild soybean</name>
    <dbReference type="NCBI Taxonomy" id="3848"/>
    <lineage>
        <taxon>Eukaryota</taxon>
        <taxon>Viridiplantae</taxon>
        <taxon>Streptophyta</taxon>
        <taxon>Embryophyta</taxon>
        <taxon>Tracheophyta</taxon>
        <taxon>Spermatophyta</taxon>
        <taxon>Magnoliopsida</taxon>
        <taxon>eudicotyledons</taxon>
        <taxon>Gunneridae</taxon>
        <taxon>Pentapetalae</taxon>
        <taxon>rosids</taxon>
        <taxon>fabids</taxon>
        <taxon>Fabales</taxon>
        <taxon>Fabaceae</taxon>
        <taxon>Papilionoideae</taxon>
        <taxon>50 kb inversion clade</taxon>
        <taxon>NPAAA clade</taxon>
        <taxon>indigoferoid/millettioid clade</taxon>
        <taxon>Phaseoleae</taxon>
        <taxon>Glycine</taxon>
        <taxon>Glycine subgen. Soja</taxon>
    </lineage>
</organism>
<dbReference type="Proteomes" id="UP000289340">
    <property type="component" value="Chromosome 17"/>
</dbReference>
<evidence type="ECO:0000313" key="2">
    <source>
        <dbReference type="Proteomes" id="UP000289340"/>
    </source>
</evidence>
<proteinExistence type="predicted"/>
<name>A0A445G9P1_GLYSO</name>